<organism evidence="23 24">
    <name type="scientific">Oncorhynchus tshawytscha</name>
    <name type="common">Chinook salmon</name>
    <name type="synonym">Salmo tshawytscha</name>
    <dbReference type="NCBI Taxonomy" id="74940"/>
    <lineage>
        <taxon>Eukaryota</taxon>
        <taxon>Metazoa</taxon>
        <taxon>Chordata</taxon>
        <taxon>Craniata</taxon>
        <taxon>Vertebrata</taxon>
        <taxon>Euteleostomi</taxon>
        <taxon>Actinopterygii</taxon>
        <taxon>Neopterygii</taxon>
        <taxon>Teleostei</taxon>
        <taxon>Protacanthopterygii</taxon>
        <taxon>Salmoniformes</taxon>
        <taxon>Salmonidae</taxon>
        <taxon>Salmoninae</taxon>
        <taxon>Oncorhynchus</taxon>
    </lineage>
</organism>
<dbReference type="Pfam" id="PF16534">
    <property type="entry name" value="ULD"/>
    <property type="match status" value="1"/>
</dbReference>
<feature type="domain" description="CUT" evidence="20">
    <location>
        <begin position="416"/>
        <end position="503"/>
    </location>
</feature>
<dbReference type="InterPro" id="IPR039673">
    <property type="entry name" value="SATB1/SATB2"/>
</dbReference>
<dbReference type="FunFam" id="3.10.20.710:FF:000001">
    <property type="entry name" value="DNA-binding protein SATB"/>
    <property type="match status" value="1"/>
</dbReference>
<evidence type="ECO:0000256" key="12">
    <source>
        <dbReference type="ARBA" id="ARBA00023155"/>
    </source>
</evidence>
<feature type="region of interest" description="Disordered" evidence="18">
    <location>
        <begin position="296"/>
        <end position="356"/>
    </location>
</feature>
<evidence type="ECO:0000256" key="8">
    <source>
        <dbReference type="ARBA" id="ARBA00022843"/>
    </source>
</evidence>
<dbReference type="PROSITE" id="PS50071">
    <property type="entry name" value="HOMEOBOX_2"/>
    <property type="match status" value="1"/>
</dbReference>
<feature type="region of interest" description="Disordered" evidence="18">
    <location>
        <begin position="503"/>
        <end position="525"/>
    </location>
</feature>
<keyword evidence="7" id="KW-0677">Repeat</keyword>
<keyword evidence="12 15" id="KW-0371">Homeobox</keyword>
<protein>
    <recommendedName>
        <fullName evidence="17">DNA-binding protein SATB</fullName>
    </recommendedName>
    <alternativeName>
        <fullName evidence="17">Special AT-rich sequence-binding protein</fullName>
    </alternativeName>
</protein>
<gene>
    <name evidence="23" type="primary">SATB2</name>
</gene>
<dbReference type="GO" id="GO:0006338">
    <property type="term" value="P:chromatin remodeling"/>
    <property type="evidence" value="ECO:0007669"/>
    <property type="project" value="InterPro"/>
</dbReference>
<keyword evidence="9" id="KW-0156">Chromatin regulator</keyword>
<dbReference type="Pfam" id="PF02376">
    <property type="entry name" value="CUT"/>
    <property type="match status" value="2"/>
</dbReference>
<keyword evidence="24" id="KW-1185">Reference proteome</keyword>
<dbReference type="InterPro" id="IPR003350">
    <property type="entry name" value="CUT_dom"/>
</dbReference>
<feature type="region of interest" description="Disordered" evidence="18">
    <location>
        <begin position="812"/>
        <end position="919"/>
    </location>
</feature>
<dbReference type="PROSITE" id="PS51042">
    <property type="entry name" value="CUT"/>
    <property type="match status" value="2"/>
</dbReference>
<evidence type="ECO:0000256" key="1">
    <source>
        <dbReference type="ARBA" id="ARBA00004123"/>
    </source>
</evidence>
<evidence type="ECO:0000256" key="6">
    <source>
        <dbReference type="ARBA" id="ARBA00022553"/>
    </source>
</evidence>
<evidence type="ECO:0000256" key="2">
    <source>
        <dbReference type="ARBA" id="ARBA00008190"/>
    </source>
</evidence>
<dbReference type="FunFam" id="1.10.10.60:FF:000070">
    <property type="entry name" value="DNA-binding protein SATB"/>
    <property type="match status" value="1"/>
</dbReference>
<dbReference type="PROSITE" id="PS51983">
    <property type="entry name" value="CUTL"/>
    <property type="match status" value="1"/>
</dbReference>
<dbReference type="Pfam" id="PF16557">
    <property type="entry name" value="CUTL"/>
    <property type="match status" value="1"/>
</dbReference>
<dbReference type="InterPro" id="IPR001356">
    <property type="entry name" value="HD"/>
</dbReference>
<feature type="region of interest" description="Disordered" evidence="18">
    <location>
        <begin position="700"/>
        <end position="744"/>
    </location>
</feature>
<evidence type="ECO:0000256" key="3">
    <source>
        <dbReference type="ARBA" id="ARBA00022447"/>
    </source>
</evidence>
<keyword evidence="4" id="KW-0678">Repressor</keyword>
<dbReference type="Pfam" id="PF00046">
    <property type="entry name" value="Homeodomain"/>
    <property type="match status" value="1"/>
</dbReference>
<dbReference type="Proteomes" id="UP000694402">
    <property type="component" value="Unassembled WGS sequence"/>
</dbReference>
<dbReference type="PANTHER" id="PTHR15116">
    <property type="entry name" value="DNA-BINDING PROTEIN SATB FAMILY MEMBER"/>
    <property type="match status" value="1"/>
</dbReference>
<keyword evidence="13 17" id="KW-0804">Transcription</keyword>
<comment type="subcellular location">
    <subcellularLocation>
        <location evidence="1 15 16">Nucleus</location>
    </subcellularLocation>
</comment>
<feature type="compositionally biased region" description="Low complexity" evidence="18">
    <location>
        <begin position="860"/>
        <end position="875"/>
    </location>
</feature>
<feature type="domain" description="CUTL" evidence="22">
    <location>
        <begin position="174"/>
        <end position="247"/>
    </location>
</feature>
<evidence type="ECO:0000259" key="22">
    <source>
        <dbReference type="PROSITE" id="PS51983"/>
    </source>
</evidence>
<evidence type="ECO:0000313" key="24">
    <source>
        <dbReference type="Proteomes" id="UP000694402"/>
    </source>
</evidence>
<evidence type="ECO:0000256" key="15">
    <source>
        <dbReference type="PROSITE-ProRule" id="PRU00108"/>
    </source>
</evidence>
<evidence type="ECO:0000256" key="16">
    <source>
        <dbReference type="RuleBase" id="RU000682"/>
    </source>
</evidence>
<feature type="domain" description="CMP" evidence="21">
    <location>
        <begin position="61"/>
        <end position="171"/>
    </location>
</feature>
<dbReference type="Ensembl" id="ENSOTST00005134410.1">
    <property type="protein sequence ID" value="ENSOTSP00005144229.1"/>
    <property type="gene ID" value="ENSOTSG00005060094.1"/>
</dbReference>
<feature type="compositionally biased region" description="Gly residues" evidence="18">
    <location>
        <begin position="296"/>
        <end position="305"/>
    </location>
</feature>
<comment type="similarity">
    <text evidence="2 17">Belongs to the CUT homeobox family.</text>
</comment>
<evidence type="ECO:0000256" key="4">
    <source>
        <dbReference type="ARBA" id="ARBA00022491"/>
    </source>
</evidence>
<accession>A0AAZ3RWI6</accession>
<dbReference type="PROSITE" id="PS51982">
    <property type="entry name" value="CMP"/>
    <property type="match status" value="1"/>
</dbReference>
<evidence type="ECO:0000256" key="13">
    <source>
        <dbReference type="ARBA" id="ARBA00023163"/>
    </source>
</evidence>
<evidence type="ECO:0000313" key="23">
    <source>
        <dbReference type="Ensembl" id="ENSOTSP00005144229.1"/>
    </source>
</evidence>
<feature type="domain" description="Homeobox" evidence="19">
    <location>
        <begin position="744"/>
        <end position="805"/>
    </location>
</feature>
<keyword evidence="3" id="KW-0160">Chromosomal rearrangement</keyword>
<dbReference type="CDD" id="cd00086">
    <property type="entry name" value="homeodomain"/>
    <property type="match status" value="1"/>
</dbReference>
<feature type="region of interest" description="Disordered" evidence="18">
    <location>
        <begin position="1"/>
        <end position="52"/>
    </location>
</feature>
<reference evidence="23" key="3">
    <citation type="submission" date="2025-09" db="UniProtKB">
        <authorList>
            <consortium name="Ensembl"/>
        </authorList>
    </citation>
    <scope>IDENTIFICATION</scope>
</reference>
<reference evidence="23" key="2">
    <citation type="submission" date="2025-08" db="UniProtKB">
        <authorList>
            <consortium name="Ensembl"/>
        </authorList>
    </citation>
    <scope>IDENTIFICATION</scope>
</reference>
<keyword evidence="6" id="KW-0597">Phosphoprotein</keyword>
<dbReference type="CDD" id="cd11585">
    <property type="entry name" value="SATB1_N"/>
    <property type="match status" value="1"/>
</dbReference>
<reference evidence="24" key="1">
    <citation type="journal article" date="2018" name="PLoS ONE">
        <title>Chinook salmon (Oncorhynchus tshawytscha) genome and transcriptome.</title>
        <authorList>
            <person name="Christensen K.A."/>
            <person name="Leong J.S."/>
            <person name="Sakhrani D."/>
            <person name="Biagi C.A."/>
            <person name="Minkley D.R."/>
            <person name="Withler R.E."/>
            <person name="Rondeau E.B."/>
            <person name="Koop B.F."/>
            <person name="Devlin R.H."/>
        </authorList>
    </citation>
    <scope>NUCLEOTIDE SEQUENCE [LARGE SCALE GENOMIC DNA]</scope>
</reference>
<dbReference type="SMART" id="SM00389">
    <property type="entry name" value="HOX"/>
    <property type="match status" value="1"/>
</dbReference>
<evidence type="ECO:0000256" key="14">
    <source>
        <dbReference type="ARBA" id="ARBA00023242"/>
    </source>
</evidence>
<feature type="region of interest" description="Disordered" evidence="18">
    <location>
        <begin position="398"/>
        <end position="423"/>
    </location>
</feature>
<dbReference type="SMART" id="SM01109">
    <property type="entry name" value="CUT"/>
    <property type="match status" value="2"/>
</dbReference>
<evidence type="ECO:0000256" key="18">
    <source>
        <dbReference type="SAM" id="MobiDB-lite"/>
    </source>
</evidence>
<feature type="domain" description="CUT" evidence="20">
    <location>
        <begin position="584"/>
        <end position="671"/>
    </location>
</feature>
<evidence type="ECO:0000256" key="5">
    <source>
        <dbReference type="ARBA" id="ARBA00022499"/>
    </source>
</evidence>
<dbReference type="GO" id="GO:0000978">
    <property type="term" value="F:RNA polymerase II cis-regulatory region sequence-specific DNA binding"/>
    <property type="evidence" value="ECO:0007669"/>
    <property type="project" value="TreeGrafter"/>
</dbReference>
<evidence type="ECO:0000259" key="21">
    <source>
        <dbReference type="PROSITE" id="PS51982"/>
    </source>
</evidence>
<feature type="compositionally biased region" description="Basic and acidic residues" evidence="18">
    <location>
        <begin position="13"/>
        <end position="22"/>
    </location>
</feature>
<dbReference type="FunFam" id="1.10.260.40:FF:000003">
    <property type="entry name" value="DNA-binding protein SATB"/>
    <property type="match status" value="2"/>
</dbReference>
<sequence>MERGGGESPRMQDSPERERRGGSPELSGPPPGKMGRLERNGSPTGPCLLHHNGNPHGPLGGLMIPVFCVVEQAGLDGGMQREEVERSEGHREEHAEFVLVRKDILFNQLVETALQALGYSHSSAAQAQGIIKVGHWNPLPIHFLTDAPEATVADMLLDVYHMVTLHIQLQSFAKLEDLPSEQWNHATVRNALKELLKEMNQSTLAKECPLSQSMISSIVNSSYYANVSTAKCQEFGRWYKKYKKIKGDYQEKMWSGREHSEIKVERDSLADFYVLGQRPPPHLASLIQLSHLRGGGGALLKGGSGDPPSQPSQQQQQSQQQHPLAPWPAPQQPPLRGQVPPPGPPTSLQPLLGPGGLLSPQLSPQLVRQQLAMAHLINQQLAVSRLLAHQHPQALNQHFLNHPPIPRPSKAGAPGDPGSNPSAAEVSIDIYQHVREELKRASVSQAVFARVAFNRTQGLLSEILRKEEDPRSASQSLLVNLKAMQNFLILPEGERDRIYQEERERSINPSVGLPPTPTSSPGGPRLSQDLFRPTITNHVPYHLMQKVWERGLDEQLTPDAWAAIWKNKTKASSVPKPPGPNPDLPLKLESLVNITSGIYDEIQQEMKRAKVSQALFAKVAANKSQGWLCELLRWKENPSPENRTLWENLCTIRRFLTLSQTERDMVYEEESRHHHSERVHTVLHLPQDPQALHRQLPQPLKHHSPMREDPVPAQGNEEGSQNVERGGGGGGCTGGPGVGGSMVVKKPRSRTKISLEALGILQSFIQDVGLYPDQEAIHTLSAQLDLPKHTIIKFFQNQRYHVKHHGRLKELGEGAGGVDVSEYRDEELLSSSEDPESSEDGHEEMYPTTEREGGERESNAAGSASSLAPAPGQSSVTSMGAMEESKDKGHSYGLGGGRASSLPPSSSSSSPREQADFQR</sequence>
<feature type="compositionally biased region" description="Basic and acidic residues" evidence="18">
    <location>
        <begin position="839"/>
        <end position="858"/>
    </location>
</feature>
<feature type="compositionally biased region" description="Pro residues" evidence="18">
    <location>
        <begin position="325"/>
        <end position="347"/>
    </location>
</feature>
<keyword evidence="10 17" id="KW-0805">Transcription regulation</keyword>
<keyword evidence="5" id="KW-1017">Isopeptide bond</keyword>
<keyword evidence="8" id="KW-0832">Ubl conjugation</keyword>
<keyword evidence="11 15" id="KW-0238">DNA-binding</keyword>
<evidence type="ECO:0000256" key="7">
    <source>
        <dbReference type="ARBA" id="ARBA00022737"/>
    </source>
</evidence>
<dbReference type="InterPro" id="IPR032355">
    <property type="entry name" value="CUTL"/>
</dbReference>
<dbReference type="FunFam" id="1.10.260.70:FF:000001">
    <property type="entry name" value="DNA-binding protein SATB"/>
    <property type="match status" value="1"/>
</dbReference>
<evidence type="ECO:0000256" key="11">
    <source>
        <dbReference type="ARBA" id="ARBA00023125"/>
    </source>
</evidence>
<evidence type="ECO:0000256" key="10">
    <source>
        <dbReference type="ARBA" id="ARBA00023015"/>
    </source>
</evidence>
<dbReference type="GO" id="GO:0031981">
    <property type="term" value="C:nuclear lumen"/>
    <property type="evidence" value="ECO:0007669"/>
    <property type="project" value="UniProtKB-ARBA"/>
</dbReference>
<evidence type="ECO:0000256" key="17">
    <source>
        <dbReference type="RuleBase" id="RU361129"/>
    </source>
</evidence>
<evidence type="ECO:0000259" key="19">
    <source>
        <dbReference type="PROSITE" id="PS50071"/>
    </source>
</evidence>
<dbReference type="GeneTree" id="ENSGT00390000008096"/>
<feature type="compositionally biased region" description="Low complexity" evidence="18">
    <location>
        <begin position="311"/>
        <end position="324"/>
    </location>
</feature>
<dbReference type="AlphaFoldDB" id="A0AAZ3RWI6"/>
<feature type="DNA-binding region" description="Homeobox" evidence="15">
    <location>
        <begin position="746"/>
        <end position="806"/>
    </location>
</feature>
<keyword evidence="14 15" id="KW-0539">Nucleus</keyword>
<dbReference type="InterPro" id="IPR032392">
    <property type="entry name" value="ULD"/>
</dbReference>
<evidence type="ECO:0000259" key="20">
    <source>
        <dbReference type="PROSITE" id="PS51042"/>
    </source>
</evidence>
<dbReference type="PANTHER" id="PTHR15116:SF15">
    <property type="entry name" value="DNA-BINDING PROTEIN SATB2"/>
    <property type="match status" value="1"/>
</dbReference>
<feature type="compositionally biased region" description="Gly residues" evidence="18">
    <location>
        <begin position="725"/>
        <end position="740"/>
    </location>
</feature>
<proteinExistence type="inferred from homology"/>
<feature type="compositionally biased region" description="Low complexity" evidence="18">
    <location>
        <begin position="900"/>
        <end position="911"/>
    </location>
</feature>
<name>A0AAZ3RWI6_ONCTS</name>
<evidence type="ECO:0000256" key="9">
    <source>
        <dbReference type="ARBA" id="ARBA00022853"/>
    </source>
</evidence>
<dbReference type="GO" id="GO:0000981">
    <property type="term" value="F:DNA-binding transcription factor activity, RNA polymerase II-specific"/>
    <property type="evidence" value="ECO:0007669"/>
    <property type="project" value="TreeGrafter"/>
</dbReference>